<keyword evidence="10" id="KW-0418">Kinase</keyword>
<evidence type="ECO:0000256" key="6">
    <source>
        <dbReference type="SAM" id="Phobius"/>
    </source>
</evidence>
<keyword evidence="11" id="KW-1185">Reference proteome</keyword>
<evidence type="ECO:0000259" key="9">
    <source>
        <dbReference type="Pfam" id="PF06580"/>
    </source>
</evidence>
<dbReference type="Proteomes" id="UP000198718">
    <property type="component" value="Unassembled WGS sequence"/>
</dbReference>
<dbReference type="InterPro" id="IPR050640">
    <property type="entry name" value="Bact_2-comp_sensor_kinase"/>
</dbReference>
<keyword evidence="4 6" id="KW-1133">Transmembrane helix</keyword>
<reference evidence="10 11" key="1">
    <citation type="submission" date="2016-10" db="EMBL/GenBank/DDBJ databases">
        <authorList>
            <person name="de Groot N.N."/>
        </authorList>
    </citation>
    <scope>NUCLEOTIDE SEQUENCE [LARGE SCALE GENOMIC DNA]</scope>
    <source>
        <strain evidence="10 11">DSM 18346</strain>
    </source>
</reference>
<feature type="domain" description="Signal transduction histidine kinase internal region" evidence="9">
    <location>
        <begin position="343"/>
        <end position="421"/>
    </location>
</feature>
<dbReference type="OrthoDB" id="9809348at2"/>
<keyword evidence="10" id="KW-0808">Transferase</keyword>
<dbReference type="Pfam" id="PF02743">
    <property type="entry name" value="dCache_1"/>
    <property type="match status" value="1"/>
</dbReference>
<sequence>MGDKTLKKLFNFKQNPIGILFLIICFVCIILPMSFNQFLSYNNYVLDTREHIIESNYKALSDINHSIYEFTVRIENELEYISRNTVISNYTQETEEMDIALVFNDFIRLNKKIGNIYFVDVKNRDLFLTQNLEGLVSYKGKQQIYNSSEYDIYSTAYNGLQVKWHPYHISGITNQRVISALKIIYNWQKSEVVGYIVIEIPLEVFSSSITHNNFGQRNRVIVLDKNNNVIAHTNEFYLGREFENQQIIDALDTNFLGDLFINDYYSTGYYNYRKFPKLDFNLIAYVPQWHFSNLVKPMRNSSMTVVAISIVFGIISSIILAQYLISQIKVREQKQELKRRETELNALQVQINPHFLYNTLESIRWMAEIDNATEAVDMIMALSELFRRSSKNPNDLVTVEEEIECLKHYLFIQQKRYGDKFEVAWNVPKNLLKCKMIKFILQPIIENCLEHGIADLEEYGKITIRACLKEKSINFTIADNGKGIDSNKLELIRNKLEGINTEKIGIGISNVHERLKLYYGNEYGIEIKSCENKGTEITIKLGVIPS</sequence>
<dbReference type="Gene3D" id="3.30.565.10">
    <property type="entry name" value="Histidine kinase-like ATPase, C-terminal domain"/>
    <property type="match status" value="1"/>
</dbReference>
<evidence type="ECO:0000313" key="10">
    <source>
        <dbReference type="EMBL" id="SDK05327.1"/>
    </source>
</evidence>
<dbReference type="InterPro" id="IPR003594">
    <property type="entry name" value="HATPase_dom"/>
</dbReference>
<comment type="subcellular location">
    <subcellularLocation>
        <location evidence="1">Cell membrane</location>
        <topology evidence="1">Multi-pass membrane protein</topology>
    </subcellularLocation>
</comment>
<keyword evidence="5 6" id="KW-0472">Membrane</keyword>
<organism evidence="10 11">
    <name type="scientific">Natronincola ferrireducens</name>
    <dbReference type="NCBI Taxonomy" id="393762"/>
    <lineage>
        <taxon>Bacteria</taxon>
        <taxon>Bacillati</taxon>
        <taxon>Bacillota</taxon>
        <taxon>Clostridia</taxon>
        <taxon>Peptostreptococcales</taxon>
        <taxon>Natronincolaceae</taxon>
        <taxon>Natronincola</taxon>
    </lineage>
</organism>
<dbReference type="InterPro" id="IPR033479">
    <property type="entry name" value="dCache_1"/>
</dbReference>
<dbReference type="InterPro" id="IPR010559">
    <property type="entry name" value="Sig_transdc_His_kin_internal"/>
</dbReference>
<evidence type="ECO:0000256" key="2">
    <source>
        <dbReference type="ARBA" id="ARBA00022475"/>
    </source>
</evidence>
<dbReference type="SUPFAM" id="SSF55874">
    <property type="entry name" value="ATPase domain of HSP90 chaperone/DNA topoisomerase II/histidine kinase"/>
    <property type="match status" value="1"/>
</dbReference>
<evidence type="ECO:0000256" key="4">
    <source>
        <dbReference type="ARBA" id="ARBA00022989"/>
    </source>
</evidence>
<evidence type="ECO:0000259" key="7">
    <source>
        <dbReference type="Pfam" id="PF02518"/>
    </source>
</evidence>
<dbReference type="PANTHER" id="PTHR34220:SF7">
    <property type="entry name" value="SENSOR HISTIDINE KINASE YPDA"/>
    <property type="match status" value="1"/>
</dbReference>
<evidence type="ECO:0000256" key="1">
    <source>
        <dbReference type="ARBA" id="ARBA00004651"/>
    </source>
</evidence>
<dbReference type="AlphaFoldDB" id="A0A1G8YRG0"/>
<feature type="transmembrane region" description="Helical" evidence="6">
    <location>
        <begin position="303"/>
        <end position="325"/>
    </location>
</feature>
<dbReference type="RefSeq" id="WP_090550134.1">
    <property type="nucleotide sequence ID" value="NZ_FNFP01000001.1"/>
</dbReference>
<evidence type="ECO:0000259" key="8">
    <source>
        <dbReference type="Pfam" id="PF02743"/>
    </source>
</evidence>
<evidence type="ECO:0000256" key="3">
    <source>
        <dbReference type="ARBA" id="ARBA00022692"/>
    </source>
</evidence>
<dbReference type="PANTHER" id="PTHR34220">
    <property type="entry name" value="SENSOR HISTIDINE KINASE YPDA"/>
    <property type="match status" value="1"/>
</dbReference>
<proteinExistence type="predicted"/>
<dbReference type="Gene3D" id="3.30.450.20">
    <property type="entry name" value="PAS domain"/>
    <property type="match status" value="1"/>
</dbReference>
<feature type="domain" description="Histidine kinase/HSP90-like ATPase" evidence="7">
    <location>
        <begin position="439"/>
        <end position="541"/>
    </location>
</feature>
<dbReference type="Pfam" id="PF02518">
    <property type="entry name" value="HATPase_c"/>
    <property type="match status" value="1"/>
</dbReference>
<dbReference type="GO" id="GO:0005886">
    <property type="term" value="C:plasma membrane"/>
    <property type="evidence" value="ECO:0007669"/>
    <property type="project" value="UniProtKB-SubCell"/>
</dbReference>
<evidence type="ECO:0000313" key="11">
    <source>
        <dbReference type="Proteomes" id="UP000198718"/>
    </source>
</evidence>
<keyword evidence="2" id="KW-1003">Cell membrane</keyword>
<gene>
    <name evidence="10" type="ORF">SAMN05660472_00625</name>
</gene>
<dbReference type="Pfam" id="PF06580">
    <property type="entry name" value="His_kinase"/>
    <property type="match status" value="1"/>
</dbReference>
<dbReference type="EMBL" id="FNFP01000001">
    <property type="protein sequence ID" value="SDK05327.1"/>
    <property type="molecule type" value="Genomic_DNA"/>
</dbReference>
<dbReference type="InterPro" id="IPR036890">
    <property type="entry name" value="HATPase_C_sf"/>
</dbReference>
<dbReference type="GO" id="GO:0000155">
    <property type="term" value="F:phosphorelay sensor kinase activity"/>
    <property type="evidence" value="ECO:0007669"/>
    <property type="project" value="InterPro"/>
</dbReference>
<evidence type="ECO:0000256" key="5">
    <source>
        <dbReference type="ARBA" id="ARBA00023136"/>
    </source>
</evidence>
<protein>
    <submittedName>
        <fullName evidence="10">Histidine kinase-, DNA gyrase B-, and HSP90-like ATPase</fullName>
    </submittedName>
</protein>
<accession>A0A1G8YRG0</accession>
<dbReference type="STRING" id="393762.SAMN05660472_00625"/>
<keyword evidence="3 6" id="KW-0812">Transmembrane</keyword>
<name>A0A1G8YRG0_9FIRM</name>
<feature type="domain" description="Cache" evidence="8">
    <location>
        <begin position="48"/>
        <end position="243"/>
    </location>
</feature>
<feature type="transmembrane region" description="Helical" evidence="6">
    <location>
        <begin position="17"/>
        <end position="35"/>
    </location>
</feature>